<gene>
    <name evidence="3" type="ORF">ACFQFD_16215</name>
</gene>
<dbReference type="GeneID" id="81210613"/>
<protein>
    <submittedName>
        <fullName evidence="3">Uncharacterized protein</fullName>
    </submittedName>
</protein>
<evidence type="ECO:0000313" key="4">
    <source>
        <dbReference type="Proteomes" id="UP001596443"/>
    </source>
</evidence>
<evidence type="ECO:0000313" key="3">
    <source>
        <dbReference type="EMBL" id="MFC6787487.1"/>
    </source>
</evidence>
<name>A0ABD5TDG8_9EURY</name>
<dbReference type="Proteomes" id="UP001596443">
    <property type="component" value="Unassembled WGS sequence"/>
</dbReference>
<proteinExistence type="predicted"/>
<feature type="transmembrane region" description="Helical" evidence="2">
    <location>
        <begin position="159"/>
        <end position="178"/>
    </location>
</feature>
<reference evidence="3 4" key="1">
    <citation type="journal article" date="2019" name="Int. J. Syst. Evol. Microbiol.">
        <title>The Global Catalogue of Microorganisms (GCM) 10K type strain sequencing project: providing services to taxonomists for standard genome sequencing and annotation.</title>
        <authorList>
            <consortium name="The Broad Institute Genomics Platform"/>
            <consortium name="The Broad Institute Genome Sequencing Center for Infectious Disease"/>
            <person name="Wu L."/>
            <person name="Ma J."/>
        </authorList>
    </citation>
    <scope>NUCLEOTIDE SEQUENCE [LARGE SCALE GENOMIC DNA]</scope>
    <source>
        <strain evidence="3 4">SYNS20</strain>
    </source>
</reference>
<sequence>MSGFDFEGDADDDRDRPADGHDGSAVEPPTDGGSFGADGADTVVSPAEPSPLDDPDSLGSTDHVVSGGDGDVASGVAAGDRAVGAPASDPVESHLYAGEEVRADLPAADGRLVATSHRVLAYAPHADPDERATLRGVHRVNVTAVSPSSTATDWLVRPIAYAVVGGLAMVLGGSTVSLDSMNAATPEGAGAAGLGGLLSMVGGVLSVLSLVDDALRVGGALVLLLGVALMGVYLATRGREVVVETEGDADTLRLDADGIDDGAIERFRTEAGVEEERSTGTLARLLGR</sequence>
<comment type="caution">
    <text evidence="3">The sequence shown here is derived from an EMBL/GenBank/DDBJ whole genome shotgun (WGS) entry which is preliminary data.</text>
</comment>
<keyword evidence="2" id="KW-0812">Transmembrane</keyword>
<dbReference type="RefSeq" id="WP_284061639.1">
    <property type="nucleotide sequence ID" value="NZ_CP126158.1"/>
</dbReference>
<evidence type="ECO:0000256" key="1">
    <source>
        <dbReference type="SAM" id="MobiDB-lite"/>
    </source>
</evidence>
<feature type="compositionally biased region" description="Acidic residues" evidence="1">
    <location>
        <begin position="1"/>
        <end position="12"/>
    </location>
</feature>
<keyword evidence="2" id="KW-0472">Membrane</keyword>
<dbReference type="EMBL" id="JBHSWX010000012">
    <property type="protein sequence ID" value="MFC6787487.1"/>
    <property type="molecule type" value="Genomic_DNA"/>
</dbReference>
<keyword evidence="4" id="KW-1185">Reference proteome</keyword>
<feature type="region of interest" description="Disordered" evidence="1">
    <location>
        <begin position="1"/>
        <end position="87"/>
    </location>
</feature>
<accession>A0ABD5TDG8</accession>
<feature type="compositionally biased region" description="Basic and acidic residues" evidence="1">
    <location>
        <begin position="13"/>
        <end position="24"/>
    </location>
</feature>
<evidence type="ECO:0000256" key="2">
    <source>
        <dbReference type="SAM" id="Phobius"/>
    </source>
</evidence>
<dbReference type="AlphaFoldDB" id="A0ABD5TDG8"/>
<organism evidence="3 4">
    <name type="scientific">Halobaculum halobium</name>
    <dbReference type="NCBI Taxonomy" id="3032281"/>
    <lineage>
        <taxon>Archaea</taxon>
        <taxon>Methanobacteriati</taxon>
        <taxon>Methanobacteriota</taxon>
        <taxon>Stenosarchaea group</taxon>
        <taxon>Halobacteria</taxon>
        <taxon>Halobacteriales</taxon>
        <taxon>Haloferacaceae</taxon>
        <taxon>Halobaculum</taxon>
    </lineage>
</organism>
<keyword evidence="2" id="KW-1133">Transmembrane helix</keyword>
<feature type="transmembrane region" description="Helical" evidence="2">
    <location>
        <begin position="190"/>
        <end position="211"/>
    </location>
</feature>
<feature type="transmembrane region" description="Helical" evidence="2">
    <location>
        <begin position="217"/>
        <end position="235"/>
    </location>
</feature>
<feature type="compositionally biased region" description="Low complexity" evidence="1">
    <location>
        <begin position="71"/>
        <end position="87"/>
    </location>
</feature>